<dbReference type="EMBL" id="FPJG01000006">
    <property type="protein sequence ID" value="SFW61942.1"/>
    <property type="molecule type" value="Genomic_DNA"/>
</dbReference>
<evidence type="ECO:0000313" key="2">
    <source>
        <dbReference type="Proteomes" id="UP000182740"/>
    </source>
</evidence>
<dbReference type="AlphaFoldDB" id="A0A1K1QRN0"/>
<organism evidence="1 2">
    <name type="scientific">Amycolatopsis australiensis</name>
    <dbReference type="NCBI Taxonomy" id="546364"/>
    <lineage>
        <taxon>Bacteria</taxon>
        <taxon>Bacillati</taxon>
        <taxon>Actinomycetota</taxon>
        <taxon>Actinomycetes</taxon>
        <taxon>Pseudonocardiales</taxon>
        <taxon>Pseudonocardiaceae</taxon>
        <taxon>Amycolatopsis</taxon>
    </lineage>
</organism>
<dbReference type="STRING" id="546364.SAMN04489730_2067"/>
<protein>
    <submittedName>
        <fullName evidence="1">Uncharacterized protein</fullName>
    </submittedName>
</protein>
<keyword evidence="2" id="KW-1185">Reference proteome</keyword>
<sequence length="58" mass="6137">MAAGLDLDRRHDLLFVADGNGGKASVYDAGNTTARSPARCSTAATRPAYEVLPSARDW</sequence>
<proteinExistence type="predicted"/>
<gene>
    <name evidence="1" type="ORF">SAMN04489730_2067</name>
</gene>
<dbReference type="Proteomes" id="UP000182740">
    <property type="component" value="Unassembled WGS sequence"/>
</dbReference>
<reference evidence="2" key="1">
    <citation type="submission" date="2016-11" db="EMBL/GenBank/DDBJ databases">
        <authorList>
            <person name="Varghese N."/>
            <person name="Submissions S."/>
        </authorList>
    </citation>
    <scope>NUCLEOTIDE SEQUENCE [LARGE SCALE GENOMIC DNA]</scope>
    <source>
        <strain evidence="2">DSM 44671</strain>
    </source>
</reference>
<evidence type="ECO:0000313" key="1">
    <source>
        <dbReference type="EMBL" id="SFW61942.1"/>
    </source>
</evidence>
<accession>A0A1K1QRN0</accession>
<name>A0A1K1QRN0_9PSEU</name>